<dbReference type="Proteomes" id="UP001601303">
    <property type="component" value="Unassembled WGS sequence"/>
</dbReference>
<reference evidence="1 2" key="1">
    <citation type="submission" date="2024-10" db="EMBL/GenBank/DDBJ databases">
        <title>The Natural Products Discovery Center: Release of the First 8490 Sequenced Strains for Exploring Actinobacteria Biosynthetic Diversity.</title>
        <authorList>
            <person name="Kalkreuter E."/>
            <person name="Kautsar S.A."/>
            <person name="Yang D."/>
            <person name="Bader C.D."/>
            <person name="Teijaro C.N."/>
            <person name="Fluegel L."/>
            <person name="Davis C.M."/>
            <person name="Simpson J.R."/>
            <person name="Lauterbach L."/>
            <person name="Steele A.D."/>
            <person name="Gui C."/>
            <person name="Meng S."/>
            <person name="Li G."/>
            <person name="Viehrig K."/>
            <person name="Ye F."/>
            <person name="Su P."/>
            <person name="Kiefer A.F."/>
            <person name="Nichols A."/>
            <person name="Cepeda A.J."/>
            <person name="Yan W."/>
            <person name="Fan B."/>
            <person name="Jiang Y."/>
            <person name="Adhikari A."/>
            <person name="Zheng C.-J."/>
            <person name="Schuster L."/>
            <person name="Cowan T.M."/>
            <person name="Smanski M.J."/>
            <person name="Chevrette M.G."/>
            <person name="De Carvalho L.P.S."/>
            <person name="Shen B."/>
        </authorList>
    </citation>
    <scope>NUCLEOTIDE SEQUENCE [LARGE SCALE GENOMIC DNA]</scope>
    <source>
        <strain evidence="1 2">NPDC006488</strain>
    </source>
</reference>
<gene>
    <name evidence="1" type="ORF">ACFYNQ_20860</name>
</gene>
<organism evidence="1 2">
    <name type="scientific">Streptomyces hokutonensis</name>
    <dbReference type="NCBI Taxonomy" id="1306990"/>
    <lineage>
        <taxon>Bacteria</taxon>
        <taxon>Bacillati</taxon>
        <taxon>Actinomycetota</taxon>
        <taxon>Actinomycetes</taxon>
        <taxon>Kitasatosporales</taxon>
        <taxon>Streptomycetaceae</taxon>
        <taxon>Streptomyces</taxon>
    </lineage>
</organism>
<sequence>MISIAEEITVPSPPKRVWEIVSSPSEVVACISGAALGEAHDDGSFDGTLVVRFGAMKVAFAARVALDLTESEHEGRLAARGKDGQGGTRFTARARFRVTEGGGPDESRVSVLGEVQLKGRLASLVESGAGALVSRMTREFAAQLIHRCAGVEAVAPSPGPLGRLRAWWTRLLNRCQKPSAAGASATTGGRR</sequence>
<evidence type="ECO:0000313" key="2">
    <source>
        <dbReference type="Proteomes" id="UP001601303"/>
    </source>
</evidence>
<dbReference type="EMBL" id="JBIAHM010000007">
    <property type="protein sequence ID" value="MFE9601007.1"/>
    <property type="molecule type" value="Genomic_DNA"/>
</dbReference>
<keyword evidence="2" id="KW-1185">Reference proteome</keyword>
<dbReference type="SUPFAM" id="SSF55961">
    <property type="entry name" value="Bet v1-like"/>
    <property type="match status" value="1"/>
</dbReference>
<protein>
    <submittedName>
        <fullName evidence="1">SRPBCC domain-containing protein</fullName>
    </submittedName>
</protein>
<name>A0ABW6M4L5_9ACTN</name>
<dbReference type="PANTHER" id="PTHR38588:SF1">
    <property type="entry name" value="BLL0334 PROTEIN"/>
    <property type="match status" value="1"/>
</dbReference>
<accession>A0ABW6M4L5</accession>
<comment type="caution">
    <text evidence="1">The sequence shown here is derived from an EMBL/GenBank/DDBJ whole genome shotgun (WGS) entry which is preliminary data.</text>
</comment>
<dbReference type="InterPro" id="IPR010419">
    <property type="entry name" value="CO_DH_gsu"/>
</dbReference>
<dbReference type="InterPro" id="IPR023393">
    <property type="entry name" value="START-like_dom_sf"/>
</dbReference>
<evidence type="ECO:0000313" key="1">
    <source>
        <dbReference type="EMBL" id="MFE9601007.1"/>
    </source>
</evidence>
<dbReference type="Pfam" id="PF06240">
    <property type="entry name" value="COXG"/>
    <property type="match status" value="1"/>
</dbReference>
<dbReference type="RefSeq" id="WP_388107898.1">
    <property type="nucleotide sequence ID" value="NZ_JBIAHM010000007.1"/>
</dbReference>
<dbReference type="PANTHER" id="PTHR38588">
    <property type="entry name" value="BLL0334 PROTEIN"/>
    <property type="match status" value="1"/>
</dbReference>
<dbReference type="Gene3D" id="3.30.530.20">
    <property type="match status" value="1"/>
</dbReference>
<proteinExistence type="predicted"/>